<dbReference type="OrthoDB" id="3995126at2759"/>
<accession>A0A448YRQ5</accession>
<keyword evidence="1" id="KW-0812">Transmembrane</keyword>
<protein>
    <submittedName>
        <fullName evidence="2">DEKNAAC104519</fullName>
    </submittedName>
</protein>
<feature type="transmembrane region" description="Helical" evidence="1">
    <location>
        <begin position="40"/>
        <end position="59"/>
    </location>
</feature>
<evidence type="ECO:0000313" key="2">
    <source>
        <dbReference type="EMBL" id="VEU23594.1"/>
    </source>
</evidence>
<organism evidence="2 3">
    <name type="scientific">Brettanomyces naardenensis</name>
    <name type="common">Yeast</name>
    <dbReference type="NCBI Taxonomy" id="13370"/>
    <lineage>
        <taxon>Eukaryota</taxon>
        <taxon>Fungi</taxon>
        <taxon>Dikarya</taxon>
        <taxon>Ascomycota</taxon>
        <taxon>Saccharomycotina</taxon>
        <taxon>Pichiomycetes</taxon>
        <taxon>Pichiales</taxon>
        <taxon>Pichiaceae</taxon>
        <taxon>Brettanomyces</taxon>
    </lineage>
</organism>
<proteinExistence type="predicted"/>
<keyword evidence="1" id="KW-1133">Transmembrane helix</keyword>
<evidence type="ECO:0000256" key="1">
    <source>
        <dbReference type="SAM" id="Phobius"/>
    </source>
</evidence>
<keyword evidence="3" id="KW-1185">Reference proteome</keyword>
<dbReference type="InParanoid" id="A0A448YRQ5"/>
<evidence type="ECO:0000313" key="3">
    <source>
        <dbReference type="Proteomes" id="UP000290900"/>
    </source>
</evidence>
<reference evidence="2 3" key="1">
    <citation type="submission" date="2018-12" db="EMBL/GenBank/DDBJ databases">
        <authorList>
            <person name="Tiukova I."/>
            <person name="Dainat J."/>
        </authorList>
    </citation>
    <scope>NUCLEOTIDE SEQUENCE [LARGE SCALE GENOMIC DNA]</scope>
</reference>
<sequence>MSLPAISFPEDDASVLRNLPALGRQKTLVYLVKLLRRTGYSVAIITIACILIVKPLLCLNFDRRLDFMKNAFKKATAIYSRASKSIKFIPSVEVKYNGTVYKDEMVTTDDFSVQAYSYIPGNWSNSQIPKELSPSIPENENYNERGLRATERLSNSLLNMKRTLDNMNTPEYKKSDSYSGVYSFRSSSTTSEMQSLLFQLKQLKNYTEVVNADHPRDYFFKRSPLQGLYTGLGDKKGNYMDNLEKEIKECHDLIEQIHMTKPKAIENEKQIAA</sequence>
<dbReference type="AlphaFoldDB" id="A0A448YRQ5"/>
<dbReference type="EMBL" id="CAACVR010000045">
    <property type="protein sequence ID" value="VEU23594.1"/>
    <property type="molecule type" value="Genomic_DNA"/>
</dbReference>
<name>A0A448YRQ5_BRENA</name>
<keyword evidence="1" id="KW-0472">Membrane</keyword>
<dbReference type="Proteomes" id="UP000290900">
    <property type="component" value="Unassembled WGS sequence"/>
</dbReference>
<gene>
    <name evidence="2" type="ORF">BRENAR_LOCUS4324</name>
</gene>